<dbReference type="Proteomes" id="UP001212997">
    <property type="component" value="Unassembled WGS sequence"/>
</dbReference>
<feature type="compositionally biased region" description="Polar residues" evidence="1">
    <location>
        <begin position="153"/>
        <end position="180"/>
    </location>
</feature>
<feature type="region of interest" description="Disordered" evidence="1">
    <location>
        <begin position="266"/>
        <end position="369"/>
    </location>
</feature>
<feature type="compositionally biased region" description="Acidic residues" evidence="1">
    <location>
        <begin position="498"/>
        <end position="513"/>
    </location>
</feature>
<feature type="compositionally biased region" description="Basic residues" evidence="1">
    <location>
        <begin position="331"/>
        <end position="344"/>
    </location>
</feature>
<feature type="compositionally biased region" description="Low complexity" evidence="1">
    <location>
        <begin position="306"/>
        <end position="315"/>
    </location>
</feature>
<protein>
    <submittedName>
        <fullName evidence="2">Uncharacterized protein</fullName>
    </submittedName>
</protein>
<feature type="compositionally biased region" description="Polar residues" evidence="1">
    <location>
        <begin position="895"/>
        <end position="922"/>
    </location>
</feature>
<name>A0AAD5Y791_9APHY</name>
<feature type="compositionally biased region" description="Polar residues" evidence="1">
    <location>
        <begin position="520"/>
        <end position="546"/>
    </location>
</feature>
<feature type="region of interest" description="Disordered" evidence="1">
    <location>
        <begin position="679"/>
        <end position="753"/>
    </location>
</feature>
<organism evidence="2 3">
    <name type="scientific">Meripilus lineatus</name>
    <dbReference type="NCBI Taxonomy" id="2056292"/>
    <lineage>
        <taxon>Eukaryota</taxon>
        <taxon>Fungi</taxon>
        <taxon>Dikarya</taxon>
        <taxon>Basidiomycota</taxon>
        <taxon>Agaricomycotina</taxon>
        <taxon>Agaricomycetes</taxon>
        <taxon>Polyporales</taxon>
        <taxon>Meripilaceae</taxon>
        <taxon>Meripilus</taxon>
    </lineage>
</organism>
<feature type="compositionally biased region" description="Polar residues" evidence="1">
    <location>
        <begin position="962"/>
        <end position="979"/>
    </location>
</feature>
<dbReference type="AlphaFoldDB" id="A0AAD5Y791"/>
<comment type="caution">
    <text evidence="2">The sequence shown here is derived from an EMBL/GenBank/DDBJ whole genome shotgun (WGS) entry which is preliminary data.</text>
</comment>
<dbReference type="GO" id="GO:0006355">
    <property type="term" value="P:regulation of DNA-templated transcription"/>
    <property type="evidence" value="ECO:0007669"/>
    <property type="project" value="InterPro"/>
</dbReference>
<proteinExistence type="predicted"/>
<dbReference type="PANTHER" id="PTHR14296">
    <property type="entry name" value="REMODELING AND SPACING FACTOR 1"/>
    <property type="match status" value="1"/>
</dbReference>
<feature type="compositionally biased region" description="Polar residues" evidence="1">
    <location>
        <begin position="930"/>
        <end position="949"/>
    </location>
</feature>
<feature type="region of interest" description="Disordered" evidence="1">
    <location>
        <begin position="114"/>
        <end position="198"/>
    </location>
</feature>
<dbReference type="EMBL" id="JANAWD010001255">
    <property type="protein sequence ID" value="KAJ3473794.1"/>
    <property type="molecule type" value="Genomic_DNA"/>
</dbReference>
<feature type="compositionally biased region" description="Low complexity" evidence="1">
    <location>
        <begin position="741"/>
        <end position="751"/>
    </location>
</feature>
<accession>A0AAD5Y791</accession>
<gene>
    <name evidence="2" type="ORF">NLI96_g12820</name>
</gene>
<feature type="region of interest" description="Disordered" evidence="1">
    <location>
        <begin position="386"/>
        <end position="555"/>
    </location>
</feature>
<feature type="compositionally biased region" description="Basic residues" evidence="1">
    <location>
        <begin position="294"/>
        <end position="303"/>
    </location>
</feature>
<feature type="compositionally biased region" description="Basic and acidic residues" evidence="1">
    <location>
        <begin position="679"/>
        <end position="726"/>
    </location>
</feature>
<feature type="compositionally biased region" description="Low complexity" evidence="1">
    <location>
        <begin position="439"/>
        <end position="451"/>
    </location>
</feature>
<feature type="region of interest" description="Disordered" evidence="1">
    <location>
        <begin position="1"/>
        <end position="24"/>
    </location>
</feature>
<feature type="compositionally biased region" description="Polar residues" evidence="1">
    <location>
        <begin position="855"/>
        <end position="885"/>
    </location>
</feature>
<evidence type="ECO:0000313" key="3">
    <source>
        <dbReference type="Proteomes" id="UP001212997"/>
    </source>
</evidence>
<sequence>MPRRPLSSATPTRSSSLSKHVSLSLPPPDDTYSSNLILLRTNWKWAAFSQFFYTFASLLSIPDISLINVEDDLARSTSLYIPRVIHRLLYTLTQDRKINIDNWQSALRKQYLKRPNHRNPLGPEPTVQLDTVHDEQPSLTSSPPPDTQPLELQPSQSDSQHPNPSTTLQSTPSRDSSAPIQPNLKREPSPVSPEPSLQTRDWFDLPLLEKLDSLHTLTEWQFQNPHRLRSFMKSDDDSASWRIEPIGYDSKTNAYWLIGRMSTSSPGVFPSHSPFSSAKADRLWIQRVPPKPPRPPKRKRQPPRKPSSTKPSTSRLPVEDSDDDLVEKPSTKRKRTQPRSKLRTRSSAPASEPSPLANGTRARAAKVQANKKLDAQAKELAEFQRQAAAVAKLQSSSRKSHAPSPRKTILGTRASARLRGSDHTEDDEWQPIPAEWLEETVNSSNESSVTRVTRRSLRSKGKARAIISESEADLSDKEAEGGNARVEGSRLQTGSLSDDSDSSELTELSDIEPESPPRNIEQTDPTRVRNKTQNRLANGKAGTSQSELEKSLPEEENIVVETTPVLPNDFIEWEAICITLFEWEHISERFEKATHYLEKALSQGEYFVGKRTIISVLTVLGDVQQEAERKRKIEEAIVHRKRSSRIAIKESEKEEARVLAKKKAEDEEKLARTRRIEARAKKEEAERAKREQAREQRRLEREDRERRAQAKEEKRQKARALGEREVSSSAPTPSSAPSPSPSHLVHSTPSSGAKTPDWVLDCEICGKRGVNIPFPLPIRMTGYQWYHVGRVRDGNTSPAMTMLTEALVDLDGIGNTSNSFAYYPQFPSRMRESLPSENDSHSAYQYVHSNNTAEAGLSRSQYPQQQSVYSHFQSEQRSFSSQPSQRHVPAFNHRPQASSSQLPQYGPSYTNGSDSGKGSARQSPPYVPSVFNQPSSVRETYTVSDTRYTTSRDIEQMAGTAMDTQSRYGSQGSYLSNGSWRYPSHLNEVPASDRSSQFFRPRDT</sequence>
<feature type="compositionally biased region" description="Low complexity" evidence="1">
    <location>
        <begin position="346"/>
        <end position="357"/>
    </location>
</feature>
<reference evidence="2" key="1">
    <citation type="submission" date="2022-07" db="EMBL/GenBank/DDBJ databases">
        <title>Genome Sequence of Physisporinus lineatus.</title>
        <authorList>
            <person name="Buettner E."/>
        </authorList>
    </citation>
    <scope>NUCLEOTIDE SEQUENCE</scope>
    <source>
        <strain evidence="2">VT162</strain>
    </source>
</reference>
<feature type="compositionally biased region" description="Basic residues" evidence="1">
    <location>
        <begin position="452"/>
        <end position="463"/>
    </location>
</feature>
<evidence type="ECO:0000256" key="1">
    <source>
        <dbReference type="SAM" id="MobiDB-lite"/>
    </source>
</evidence>
<dbReference type="InterPro" id="IPR028938">
    <property type="entry name" value="Rsf1-like"/>
</dbReference>
<feature type="region of interest" description="Disordered" evidence="1">
    <location>
        <begin position="855"/>
        <end position="1004"/>
    </location>
</feature>
<dbReference type="GO" id="GO:0031213">
    <property type="term" value="C:RSF complex"/>
    <property type="evidence" value="ECO:0007669"/>
    <property type="project" value="InterPro"/>
</dbReference>
<evidence type="ECO:0000313" key="2">
    <source>
        <dbReference type="EMBL" id="KAJ3473794.1"/>
    </source>
</evidence>
<dbReference type="PANTHER" id="PTHR14296:SF3">
    <property type="entry name" value="DIKAR, ISOFORM F"/>
    <property type="match status" value="1"/>
</dbReference>
<keyword evidence="3" id="KW-1185">Reference proteome</keyword>